<dbReference type="Proteomes" id="UP000252519">
    <property type="component" value="Unassembled WGS sequence"/>
</dbReference>
<reference evidence="1 2" key="1">
    <citation type="submission" date="2014-10" db="EMBL/GenBank/DDBJ databases">
        <title>Draft genome of the hookworm Ancylostoma caninum.</title>
        <authorList>
            <person name="Mitreva M."/>
        </authorList>
    </citation>
    <scope>NUCLEOTIDE SEQUENCE [LARGE SCALE GENOMIC DNA]</scope>
    <source>
        <strain evidence="1 2">Baltimore</strain>
    </source>
</reference>
<dbReference type="AlphaFoldDB" id="A0A368FR90"/>
<protein>
    <recommendedName>
        <fullName evidence="3">SCP domain-containing protein</fullName>
    </recommendedName>
</protein>
<dbReference type="Pfam" id="PF17641">
    <property type="entry name" value="ASPRs"/>
    <property type="match status" value="1"/>
</dbReference>
<comment type="caution">
    <text evidence="1">The sequence shown here is derived from an EMBL/GenBank/DDBJ whole genome shotgun (WGS) entry which is preliminary data.</text>
</comment>
<organism evidence="1 2">
    <name type="scientific">Ancylostoma caninum</name>
    <name type="common">Dog hookworm</name>
    <dbReference type="NCBI Taxonomy" id="29170"/>
    <lineage>
        <taxon>Eukaryota</taxon>
        <taxon>Metazoa</taxon>
        <taxon>Ecdysozoa</taxon>
        <taxon>Nematoda</taxon>
        <taxon>Chromadorea</taxon>
        <taxon>Rhabditida</taxon>
        <taxon>Rhabditina</taxon>
        <taxon>Rhabditomorpha</taxon>
        <taxon>Strongyloidea</taxon>
        <taxon>Ancylostomatidae</taxon>
        <taxon>Ancylostomatinae</taxon>
        <taxon>Ancylostoma</taxon>
    </lineage>
</organism>
<keyword evidence="2" id="KW-1185">Reference proteome</keyword>
<dbReference type="EMBL" id="JOJR01000935">
    <property type="protein sequence ID" value="RCN33350.1"/>
    <property type="molecule type" value="Genomic_DNA"/>
</dbReference>
<evidence type="ECO:0000313" key="2">
    <source>
        <dbReference type="Proteomes" id="UP000252519"/>
    </source>
</evidence>
<name>A0A368FR90_ANCCA</name>
<proteinExistence type="predicted"/>
<sequence>MVLQCFCLFSMTTQEECDNTKTKHMYTPLEDDMKNILTATLPGGPSYDCHLEDAADFISSFGGEQLSTEFPDVTAKAILEFDKESGDRTTFVSEAVKSWLQQLQKESPTKFGCSYSELVEEGRDKIVCVFV</sequence>
<accession>A0A368FR90</accession>
<evidence type="ECO:0008006" key="3">
    <source>
        <dbReference type="Google" id="ProtNLM"/>
    </source>
</evidence>
<evidence type="ECO:0000313" key="1">
    <source>
        <dbReference type="EMBL" id="RCN33350.1"/>
    </source>
</evidence>
<dbReference type="OrthoDB" id="10519853at2759"/>
<gene>
    <name evidence="1" type="ORF">ANCCAN_20818</name>
</gene>
<dbReference type="InterPro" id="IPR035109">
    <property type="entry name" value="ASPR"/>
</dbReference>